<evidence type="ECO:0000256" key="3">
    <source>
        <dbReference type="RuleBase" id="RU003560"/>
    </source>
</evidence>
<organism evidence="5 6">
    <name type="scientific">Purpureocillium lilacinum</name>
    <name type="common">Paecilomyces lilacinus</name>
    <dbReference type="NCBI Taxonomy" id="33203"/>
    <lineage>
        <taxon>Eukaryota</taxon>
        <taxon>Fungi</taxon>
        <taxon>Dikarya</taxon>
        <taxon>Ascomycota</taxon>
        <taxon>Pezizomycotina</taxon>
        <taxon>Sordariomycetes</taxon>
        <taxon>Hypocreomycetidae</taxon>
        <taxon>Hypocreales</taxon>
        <taxon>Ophiocordycipitaceae</taxon>
        <taxon>Purpureocillium</taxon>
    </lineage>
</organism>
<evidence type="ECO:0000313" key="5">
    <source>
        <dbReference type="EMBL" id="KAK4078894.1"/>
    </source>
</evidence>
<name>A0ABR0BIM9_PURLI</name>
<keyword evidence="6" id="KW-1185">Reference proteome</keyword>
<protein>
    <recommendedName>
        <fullName evidence="7">Aminotransferase</fullName>
    </recommendedName>
</protein>
<dbReference type="Pfam" id="PF00202">
    <property type="entry name" value="Aminotran_3"/>
    <property type="match status" value="1"/>
</dbReference>
<proteinExistence type="inferred from homology"/>
<feature type="region of interest" description="Disordered" evidence="4">
    <location>
        <begin position="1"/>
        <end position="29"/>
    </location>
</feature>
<dbReference type="SUPFAM" id="SSF53383">
    <property type="entry name" value="PLP-dependent transferases"/>
    <property type="match status" value="1"/>
</dbReference>
<dbReference type="Proteomes" id="UP001287286">
    <property type="component" value="Unassembled WGS sequence"/>
</dbReference>
<evidence type="ECO:0000256" key="4">
    <source>
        <dbReference type="SAM" id="MobiDB-lite"/>
    </source>
</evidence>
<evidence type="ECO:0008006" key="7">
    <source>
        <dbReference type="Google" id="ProtNLM"/>
    </source>
</evidence>
<dbReference type="CDD" id="cd00610">
    <property type="entry name" value="OAT_like"/>
    <property type="match status" value="1"/>
</dbReference>
<comment type="caution">
    <text evidence="5">The sequence shown here is derived from an EMBL/GenBank/DDBJ whole genome shotgun (WGS) entry which is preliminary data.</text>
</comment>
<sequence length="483" mass="52078">MPGEIHDFENSLSDRSEIPTQHAIDRPDRQLRNDGTALLHPLPALIPLAVRSASGCYVTLACGHTVLDAGAVTIVDHGSPVVLEAVIKQMKEVSYTHTLFHRSQVADDLAHLLVGKAPFGLSKAYFVSSGSEAMDAAMKLAIQYHIGNGQQQRQHFVSRKQSYHGNTIGAMSISSNNARKGPNGKSLQLSNVSFVEMPCAYRGKRDKESAADFTTRLIEDLNTEFQRVGPDKVAAFVAETIGGSTSGCVVSPPGYFEQVRALCDRYGILLILDEVMCGSGRTGTYFAFEAEGTVKPDLVTLGKGLAGGYAPIAAVLVQGSLYEKMEESVGGFTHGHTYQAHPVSCAAAMAVQQLVRQPNALASCTAKGLRLEFSLRTTFQNLKYVGDIRGRGLFWALEFVRDKVTKQPFASKEGFGVRVAKAAYSRGLALCSGKGTADGYVGDHVLLGPPLTISEGELEQIVLVLRQAYQDVVEEYEAACDNE</sequence>
<comment type="similarity">
    <text evidence="1 3">Belongs to the class-III pyridoxal-phosphate-dependent aminotransferase family.</text>
</comment>
<dbReference type="InterPro" id="IPR005814">
    <property type="entry name" value="Aminotrans_3"/>
</dbReference>
<keyword evidence="2 3" id="KW-0663">Pyridoxal phosphate</keyword>
<evidence type="ECO:0000256" key="1">
    <source>
        <dbReference type="ARBA" id="ARBA00008954"/>
    </source>
</evidence>
<accession>A0ABR0BIM9</accession>
<dbReference type="NCBIfam" id="NF005685">
    <property type="entry name" value="PRK07483.1"/>
    <property type="match status" value="1"/>
</dbReference>
<dbReference type="PANTHER" id="PTHR43094">
    <property type="entry name" value="AMINOTRANSFERASE"/>
    <property type="match status" value="1"/>
</dbReference>
<evidence type="ECO:0000256" key="2">
    <source>
        <dbReference type="ARBA" id="ARBA00022898"/>
    </source>
</evidence>
<dbReference type="InterPro" id="IPR015422">
    <property type="entry name" value="PyrdxlP-dep_Trfase_small"/>
</dbReference>
<dbReference type="Gene3D" id="3.90.1150.10">
    <property type="entry name" value="Aspartate Aminotransferase, domain 1"/>
    <property type="match status" value="1"/>
</dbReference>
<dbReference type="InterPro" id="IPR015421">
    <property type="entry name" value="PyrdxlP-dep_Trfase_major"/>
</dbReference>
<dbReference type="PANTHER" id="PTHR43094:SF1">
    <property type="entry name" value="AMINOTRANSFERASE CLASS-III"/>
    <property type="match status" value="1"/>
</dbReference>
<dbReference type="Gene3D" id="3.40.640.10">
    <property type="entry name" value="Type I PLP-dependent aspartate aminotransferase-like (Major domain)"/>
    <property type="match status" value="1"/>
</dbReference>
<dbReference type="EMBL" id="JAWRVI010000078">
    <property type="protein sequence ID" value="KAK4078894.1"/>
    <property type="molecule type" value="Genomic_DNA"/>
</dbReference>
<gene>
    <name evidence="5" type="ORF">Purlil1_11832</name>
</gene>
<dbReference type="InterPro" id="IPR015424">
    <property type="entry name" value="PyrdxlP-dep_Trfase"/>
</dbReference>
<reference evidence="5 6" key="1">
    <citation type="journal article" date="2024" name="Microbiol. Resour. Announc.">
        <title>Genome annotations for the ascomycete fungi Trichoderma harzianum, Trichoderma aggressivum, and Purpureocillium lilacinum.</title>
        <authorList>
            <person name="Beijen E.P.W."/>
            <person name="Ohm R.A."/>
        </authorList>
    </citation>
    <scope>NUCLEOTIDE SEQUENCE [LARGE SCALE GENOMIC DNA]</scope>
    <source>
        <strain evidence="5 6">CBS 150709</strain>
    </source>
</reference>
<evidence type="ECO:0000313" key="6">
    <source>
        <dbReference type="Proteomes" id="UP001287286"/>
    </source>
</evidence>